<comment type="catalytic activity">
    <reaction evidence="16">
        <text>L-lysyl-[protein] + acetyl-CoA = N(6)-acetyl-L-lysyl-[protein] + CoA + H(+)</text>
        <dbReference type="Rhea" id="RHEA:45948"/>
        <dbReference type="Rhea" id="RHEA-COMP:9752"/>
        <dbReference type="Rhea" id="RHEA-COMP:10731"/>
        <dbReference type="ChEBI" id="CHEBI:15378"/>
        <dbReference type="ChEBI" id="CHEBI:29969"/>
        <dbReference type="ChEBI" id="CHEBI:57287"/>
        <dbReference type="ChEBI" id="CHEBI:57288"/>
        <dbReference type="ChEBI" id="CHEBI:61930"/>
        <dbReference type="EC" id="2.3.1.48"/>
    </reaction>
</comment>
<keyword evidence="13 16" id="KW-0539">Nucleus</keyword>
<evidence type="ECO:0000313" key="20">
    <source>
        <dbReference type="EMBL" id="KZS92501.1"/>
    </source>
</evidence>
<gene>
    <name evidence="20" type="ORF">SISNIDRAFT_115862</name>
</gene>
<feature type="compositionally biased region" description="Polar residues" evidence="17">
    <location>
        <begin position="907"/>
        <end position="919"/>
    </location>
</feature>
<feature type="domain" description="PHD-type" evidence="18">
    <location>
        <begin position="113"/>
        <end position="171"/>
    </location>
</feature>
<dbReference type="OrthoDB" id="787137at2759"/>
<evidence type="ECO:0000256" key="14">
    <source>
        <dbReference type="PIRSR" id="PIRSR602717-51"/>
    </source>
</evidence>
<feature type="domain" description="PHD-type" evidence="18">
    <location>
        <begin position="168"/>
        <end position="218"/>
    </location>
</feature>
<feature type="active site" description="Proton donor/acceptor" evidence="14">
    <location>
        <position position="659"/>
    </location>
</feature>
<feature type="region of interest" description="Disordered" evidence="17">
    <location>
        <begin position="223"/>
        <end position="349"/>
    </location>
</feature>
<dbReference type="GO" id="GO:0005634">
    <property type="term" value="C:nucleus"/>
    <property type="evidence" value="ECO:0007669"/>
    <property type="project" value="UniProtKB-SubCell"/>
</dbReference>
<keyword evidence="9" id="KW-0156">Chromatin regulator</keyword>
<dbReference type="Gene3D" id="3.30.60.60">
    <property type="entry name" value="N-acetyl transferase-like"/>
    <property type="match status" value="1"/>
</dbReference>
<dbReference type="InterPro" id="IPR011011">
    <property type="entry name" value="Znf_FYVE_PHD"/>
</dbReference>
<evidence type="ECO:0000256" key="1">
    <source>
        <dbReference type="ARBA" id="ARBA00004123"/>
    </source>
</evidence>
<dbReference type="PROSITE" id="PS51726">
    <property type="entry name" value="MYST_HAT"/>
    <property type="match status" value="1"/>
</dbReference>
<dbReference type="InterPro" id="IPR013083">
    <property type="entry name" value="Znf_RING/FYVE/PHD"/>
</dbReference>
<evidence type="ECO:0000256" key="6">
    <source>
        <dbReference type="ARBA" id="ARBA00022737"/>
    </source>
</evidence>
<keyword evidence="7 15" id="KW-0863">Zinc-finger</keyword>
<keyword evidence="10" id="KW-0007">Acetylation</keyword>
<keyword evidence="6" id="KW-0677">Repeat</keyword>
<dbReference type="AlphaFoldDB" id="A0A164TMM7"/>
<reference evidence="20 21" key="1">
    <citation type="journal article" date="2016" name="Mol. Biol. Evol.">
        <title>Comparative Genomics of Early-Diverging Mushroom-Forming Fungi Provides Insights into the Origins of Lignocellulose Decay Capabilities.</title>
        <authorList>
            <person name="Nagy L.G."/>
            <person name="Riley R."/>
            <person name="Tritt A."/>
            <person name="Adam C."/>
            <person name="Daum C."/>
            <person name="Floudas D."/>
            <person name="Sun H."/>
            <person name="Yadav J.S."/>
            <person name="Pangilinan J."/>
            <person name="Larsson K.H."/>
            <person name="Matsuura K."/>
            <person name="Barry K."/>
            <person name="Labutti K."/>
            <person name="Kuo R."/>
            <person name="Ohm R.A."/>
            <person name="Bhattacharya S.S."/>
            <person name="Shirouzu T."/>
            <person name="Yoshinaga Y."/>
            <person name="Martin F.M."/>
            <person name="Grigoriev I.V."/>
            <person name="Hibbett D.S."/>
        </authorList>
    </citation>
    <scope>NUCLEOTIDE SEQUENCE [LARGE SCALE GENOMIC DNA]</scope>
    <source>
        <strain evidence="20 21">HHB9708</strain>
    </source>
</reference>
<feature type="compositionally biased region" description="Acidic residues" evidence="17">
    <location>
        <begin position="281"/>
        <end position="308"/>
    </location>
</feature>
<dbReference type="GO" id="GO:0003682">
    <property type="term" value="F:chromatin binding"/>
    <property type="evidence" value="ECO:0007669"/>
    <property type="project" value="TreeGrafter"/>
</dbReference>
<dbReference type="SUPFAM" id="SSF57903">
    <property type="entry name" value="FYVE/PHD zinc finger"/>
    <property type="match status" value="2"/>
</dbReference>
<keyword evidence="12" id="KW-0804">Transcription</keyword>
<evidence type="ECO:0000256" key="17">
    <source>
        <dbReference type="SAM" id="MobiDB-lite"/>
    </source>
</evidence>
<feature type="domain" description="MYST-type HAT" evidence="19">
    <location>
        <begin position="481"/>
        <end position="804"/>
    </location>
</feature>
<comment type="similarity">
    <text evidence="2 16">Belongs to the MYST (SAS/MOZ) family.</text>
</comment>
<organism evidence="20 21">
    <name type="scientific">Sistotremastrum niveocremeum HHB9708</name>
    <dbReference type="NCBI Taxonomy" id="1314777"/>
    <lineage>
        <taxon>Eukaryota</taxon>
        <taxon>Fungi</taxon>
        <taxon>Dikarya</taxon>
        <taxon>Basidiomycota</taxon>
        <taxon>Agaricomycotina</taxon>
        <taxon>Agaricomycetes</taxon>
        <taxon>Sistotremastrales</taxon>
        <taxon>Sistotremastraceae</taxon>
        <taxon>Sertulicium</taxon>
        <taxon>Sertulicium niveocremeum</taxon>
    </lineage>
</organism>
<dbReference type="GO" id="GO:0006357">
    <property type="term" value="P:regulation of transcription by RNA polymerase II"/>
    <property type="evidence" value="ECO:0007669"/>
    <property type="project" value="TreeGrafter"/>
</dbReference>
<dbReference type="InterPro" id="IPR050603">
    <property type="entry name" value="MYST_HAT"/>
</dbReference>
<evidence type="ECO:0000256" key="9">
    <source>
        <dbReference type="ARBA" id="ARBA00022853"/>
    </source>
</evidence>
<dbReference type="Proteomes" id="UP000076722">
    <property type="component" value="Unassembled WGS sequence"/>
</dbReference>
<evidence type="ECO:0000256" key="11">
    <source>
        <dbReference type="ARBA" id="ARBA00023015"/>
    </source>
</evidence>
<dbReference type="Gene3D" id="3.40.630.30">
    <property type="match status" value="1"/>
</dbReference>
<dbReference type="Gene3D" id="3.30.40.10">
    <property type="entry name" value="Zinc/RING finger domain, C3HC4 (zinc finger)"/>
    <property type="match status" value="1"/>
</dbReference>
<feature type="compositionally biased region" description="Polar residues" evidence="17">
    <location>
        <begin position="61"/>
        <end position="71"/>
    </location>
</feature>
<dbReference type="FunFam" id="3.40.630.30:FF:000001">
    <property type="entry name" value="Histone acetyltransferase"/>
    <property type="match status" value="1"/>
</dbReference>
<dbReference type="PANTHER" id="PTHR10615:SF161">
    <property type="entry name" value="HISTONE ACETYLTRANSFERASE KAT7"/>
    <property type="match status" value="1"/>
</dbReference>
<keyword evidence="4" id="KW-0808">Transferase</keyword>
<keyword evidence="11" id="KW-0805">Transcription regulation</keyword>
<dbReference type="Gene3D" id="1.10.10.10">
    <property type="entry name" value="Winged helix-like DNA-binding domain superfamily/Winged helix DNA-binding domain"/>
    <property type="match status" value="1"/>
</dbReference>
<protein>
    <recommendedName>
        <fullName evidence="3 16">Histone acetyltransferase</fullName>
        <ecNumber evidence="3 16">2.3.1.48</ecNumber>
    </recommendedName>
</protein>
<sequence>MRAIPFSQGTGLHPDDHSDFDSPAPFSPSNLPQHVVIDPALAAVDFFPQGAPNPDNRVQDKQLSSPLTSPITPHAPLNSFDGPYGDPFAQQPQEPEPEEEIHSPPKPWRRIRKPRCSFCSGNEEKNSRGAPEAMLTCTNCKKSGHSSCMQLEPDFDRVRSWEWKCIECKECEICQTKGDDDRILFCDACDRGWHMDCLDPPIPHAPKGKWACPYCPDVIYPDEPPTDPSSSLQNTLLHDNNHSPPRTKRKARRQHVDSNTPVRSRKRRKEDHGTSDHEMDIDVEGMEQEESESSETDSDDETDSDSDATEFKTLAKPAKTRRPSKKRRPRRKKIAAPQPKDPGPSVPTRRVRLVQHNPPATPTPNPTLTLRVKLPARPNGKAVPDSPTHNIFEDVLSQAEADVSGTAILTTDKARYENSRTQAESRIVQYAEGPKNFFTPSIVTPLPGVLPTRSSRAQPLPLFHSHTPPPSASPAPDASSSRPLRIRTIRFGAFDIDTWYDAPFAEEYSNLPDGRLWYCEFCLRYMKSPFMSGRHRTKCKLRHPPGDEIYRDGPISIFEVDGRRNKIYCQNLCLLSKMFLDHKSLFYDVEPFLFYVITEVDEVGARFVGYFSKEKRSPKDFNVSCIMTLPVRQRKGWGNLLIDFSYLLSKKEGRTGSPEKPLSGLGALGYKRYWTLAIMRFLEHAPSHVTLESIQAGTAMTLEDIYNTLVSLDMITVRESSTPTSAAFSPYKNPRFRKSGAIKKGPKAPPRNAAQSNGQDGPPPFVPPPNYSIHWDRTQVAQFLADYAKKDNYILRPEKLKWSPLVFTRTLQTKPLDIGVRIPMDVLEDPWPSAVETVVDQLAGPSKPEGVSGLEEGVDLALGASPVVSRSLFSEQPESATTAVAENTLLATPPRELSLRRTRSSRGASKSPSFTNLRASPTKRIRANHHAIPEEDDEDVPNESEAGNEPPNGSSRVSVGRSTPTNPTLIQRPLLLLLLRLSLLRLSQAQKK</sequence>
<feature type="compositionally biased region" description="Basic residues" evidence="17">
    <location>
        <begin position="318"/>
        <end position="334"/>
    </location>
</feature>
<dbReference type="Pfam" id="PF00628">
    <property type="entry name" value="PHD"/>
    <property type="match status" value="2"/>
</dbReference>
<evidence type="ECO:0000256" key="10">
    <source>
        <dbReference type="ARBA" id="ARBA00022990"/>
    </source>
</evidence>
<feature type="region of interest" description="Disordered" evidence="17">
    <location>
        <begin position="724"/>
        <end position="768"/>
    </location>
</feature>
<dbReference type="GO" id="GO:1990467">
    <property type="term" value="C:NuA3a histone acetyltransferase complex"/>
    <property type="evidence" value="ECO:0007669"/>
    <property type="project" value="TreeGrafter"/>
</dbReference>
<evidence type="ECO:0000256" key="5">
    <source>
        <dbReference type="ARBA" id="ARBA00022723"/>
    </source>
</evidence>
<dbReference type="Pfam" id="PF01853">
    <property type="entry name" value="MOZ_SAS"/>
    <property type="match status" value="1"/>
</dbReference>
<evidence type="ECO:0000256" key="16">
    <source>
        <dbReference type="RuleBase" id="RU361211"/>
    </source>
</evidence>
<dbReference type="PROSITE" id="PS50016">
    <property type="entry name" value="ZF_PHD_2"/>
    <property type="match status" value="2"/>
</dbReference>
<keyword evidence="5" id="KW-0479">Metal-binding</keyword>
<evidence type="ECO:0000256" key="8">
    <source>
        <dbReference type="ARBA" id="ARBA00022833"/>
    </source>
</evidence>
<dbReference type="GO" id="GO:0004402">
    <property type="term" value="F:histone acetyltransferase activity"/>
    <property type="evidence" value="ECO:0007669"/>
    <property type="project" value="InterPro"/>
</dbReference>
<dbReference type="SMART" id="SM00249">
    <property type="entry name" value="PHD"/>
    <property type="match status" value="2"/>
</dbReference>
<feature type="compositionally biased region" description="Polar residues" evidence="17">
    <location>
        <begin position="951"/>
        <end position="967"/>
    </location>
</feature>
<dbReference type="GO" id="GO:0008270">
    <property type="term" value="F:zinc ion binding"/>
    <property type="evidence" value="ECO:0007669"/>
    <property type="project" value="UniProtKB-KW"/>
</dbReference>
<keyword evidence="8" id="KW-0862">Zinc</keyword>
<evidence type="ECO:0000256" key="3">
    <source>
        <dbReference type="ARBA" id="ARBA00013184"/>
    </source>
</evidence>
<dbReference type="Pfam" id="PF17772">
    <property type="entry name" value="zf-MYST"/>
    <property type="match status" value="1"/>
</dbReference>
<feature type="region of interest" description="Disordered" evidence="17">
    <location>
        <begin position="454"/>
        <end position="481"/>
    </location>
</feature>
<dbReference type="PANTHER" id="PTHR10615">
    <property type="entry name" value="HISTONE ACETYLTRANSFERASE"/>
    <property type="match status" value="1"/>
</dbReference>
<dbReference type="CDD" id="cd15527">
    <property type="entry name" value="PHD2_KAT6A_6B"/>
    <property type="match status" value="1"/>
</dbReference>
<feature type="compositionally biased region" description="Basic and acidic residues" evidence="17">
    <location>
        <begin position="270"/>
        <end position="280"/>
    </location>
</feature>
<dbReference type="InterPro" id="IPR002717">
    <property type="entry name" value="HAT_MYST-type"/>
</dbReference>
<evidence type="ECO:0000313" key="21">
    <source>
        <dbReference type="Proteomes" id="UP000076722"/>
    </source>
</evidence>
<dbReference type="FunFam" id="3.30.40.10:FF:000005">
    <property type="entry name" value="zinc finger protein isoform X1"/>
    <property type="match status" value="1"/>
</dbReference>
<dbReference type="GO" id="GO:0031507">
    <property type="term" value="P:heterochromatin formation"/>
    <property type="evidence" value="ECO:0007669"/>
    <property type="project" value="UniProtKB-ARBA"/>
</dbReference>
<feature type="compositionally biased region" description="Polar residues" evidence="17">
    <location>
        <begin position="228"/>
        <end position="244"/>
    </location>
</feature>
<evidence type="ECO:0000259" key="19">
    <source>
        <dbReference type="PROSITE" id="PS51726"/>
    </source>
</evidence>
<accession>A0A164TMM7</accession>
<dbReference type="SUPFAM" id="SSF55729">
    <property type="entry name" value="Acyl-CoA N-acyltransferases (Nat)"/>
    <property type="match status" value="1"/>
</dbReference>
<dbReference type="InterPro" id="IPR019787">
    <property type="entry name" value="Znf_PHD-finger"/>
</dbReference>
<evidence type="ECO:0000256" key="2">
    <source>
        <dbReference type="ARBA" id="ARBA00010107"/>
    </source>
</evidence>
<dbReference type="CDD" id="cd15526">
    <property type="entry name" value="PHD1_MOZ_d4"/>
    <property type="match status" value="1"/>
</dbReference>
<keyword evidence="21" id="KW-1185">Reference proteome</keyword>
<dbReference type="EMBL" id="KV419410">
    <property type="protein sequence ID" value="KZS92501.1"/>
    <property type="molecule type" value="Genomic_DNA"/>
</dbReference>
<dbReference type="GO" id="GO:0003712">
    <property type="term" value="F:transcription coregulator activity"/>
    <property type="evidence" value="ECO:0007669"/>
    <property type="project" value="TreeGrafter"/>
</dbReference>
<feature type="region of interest" description="Disordered" evidence="17">
    <location>
        <begin position="1"/>
        <end position="32"/>
    </location>
</feature>
<dbReference type="InterPro" id="IPR040706">
    <property type="entry name" value="Zf-MYST"/>
</dbReference>
<dbReference type="InterPro" id="IPR036388">
    <property type="entry name" value="WH-like_DNA-bd_sf"/>
</dbReference>
<feature type="region of interest" description="Disordered" evidence="17">
    <location>
        <begin position="46"/>
        <end position="108"/>
    </location>
</feature>
<evidence type="ECO:0000259" key="18">
    <source>
        <dbReference type="PROSITE" id="PS50016"/>
    </source>
</evidence>
<evidence type="ECO:0000256" key="4">
    <source>
        <dbReference type="ARBA" id="ARBA00022679"/>
    </source>
</evidence>
<name>A0A164TMM7_9AGAM</name>
<evidence type="ECO:0000256" key="12">
    <source>
        <dbReference type="ARBA" id="ARBA00023163"/>
    </source>
</evidence>
<feature type="compositionally biased region" description="Basic residues" evidence="17">
    <location>
        <begin position="734"/>
        <end position="746"/>
    </location>
</feature>
<dbReference type="InterPro" id="IPR001965">
    <property type="entry name" value="Znf_PHD"/>
</dbReference>
<evidence type="ECO:0000256" key="13">
    <source>
        <dbReference type="ARBA" id="ARBA00023242"/>
    </source>
</evidence>
<comment type="subcellular location">
    <subcellularLocation>
        <location evidence="1 16">Nucleus</location>
    </subcellularLocation>
</comment>
<dbReference type="STRING" id="1314777.A0A164TMM7"/>
<proteinExistence type="inferred from homology"/>
<feature type="compositionally biased region" description="Polar residues" evidence="17">
    <location>
        <begin position="873"/>
        <end position="885"/>
    </location>
</feature>
<dbReference type="FunFam" id="3.30.60.60:FF:000001">
    <property type="entry name" value="Histone acetyltransferase"/>
    <property type="match status" value="1"/>
</dbReference>
<feature type="region of interest" description="Disordered" evidence="17">
    <location>
        <begin position="873"/>
        <end position="967"/>
    </location>
</feature>
<dbReference type="EC" id="2.3.1.48" evidence="3 16"/>
<evidence type="ECO:0000256" key="15">
    <source>
        <dbReference type="PROSITE-ProRule" id="PRU00146"/>
    </source>
</evidence>
<dbReference type="InterPro" id="IPR016181">
    <property type="entry name" value="Acyl_CoA_acyltransferase"/>
</dbReference>
<evidence type="ECO:0000256" key="7">
    <source>
        <dbReference type="ARBA" id="ARBA00022771"/>
    </source>
</evidence>